<dbReference type="Gene3D" id="1.25.40.10">
    <property type="entry name" value="Tetratricopeptide repeat domain"/>
    <property type="match status" value="2"/>
</dbReference>
<dbReference type="EMBL" id="UOEZ01000018">
    <property type="protein sequence ID" value="VAW35051.1"/>
    <property type="molecule type" value="Genomic_DNA"/>
</dbReference>
<keyword evidence="3" id="KW-1133">Transmembrane helix</keyword>
<dbReference type="PROSITE" id="PS50293">
    <property type="entry name" value="TPR_REGION"/>
    <property type="match status" value="1"/>
</dbReference>
<dbReference type="SUPFAM" id="SSF48452">
    <property type="entry name" value="TPR-like"/>
    <property type="match status" value="1"/>
</dbReference>
<sequence>MKIPRTERSPIIFLFLLALLGLFIFLVSFQRQHWDSDIFWALKSGERIIANFSVPLTDPFSYTFAGKEWIDFTWGFQVLVYIFYTYLGGWFGLFIFQLLLLYATFYLLYKSLVLAGSGRWWLAIAALYLVFAATQDRFFIRPHLVAYLFVVSYLYLLLLYSGENKARYLLYLLPLQVLWANMHSSFILGIFIVGSYATGAFVSEIRKGVRSGASGSFKVVLAVSLLLIAVSLINPYGWKLIIFPFIHQGGENAEALRFIKEWQPFPLTGLLDLYPLPFGVFAFKVILLGVFASMALNLRRLRLYDLMLVFALTYMAFSHIRWISVFAFFVAAILVGNFAGYLEARGRDSVVLRRLCMALTCFVAVAFLYQAATTYRGSYGLGPGTGVFPRGTVEFMKREGIKGNIFNQYDFGGYLIYNYPELKVFIDSRTPTIYSPYFYWSMRKAVMDGSLWDKIVKENEIDIALLKTRESACGMLRESKDWSAVAFDDVSVLYLKTNAGHGEVIDKWGLKGLNPCRTTINAELPGDEAALREAGREAERLISYYRAAGLGAAVARPYWLLAGIKAAIGGEEALTGAAVQYRRALEISDEPAMYYELALVYEKLGQDRQALSSFKKALKGVNKSNMGIGLLYHKMGEAAKARKYLDRYVKTAGDNAEQAAIRALAASCMKTGDLGCAVYNFKKAAFITEEGAELADIYYSTGNALFAGGEYREALLYYRKAIAIAPLYLIRLKALQAEFAANGRKERAKALSGLIIGTE</sequence>
<feature type="transmembrane region" description="Helical" evidence="3">
    <location>
        <begin position="215"/>
        <end position="233"/>
    </location>
</feature>
<dbReference type="InterPro" id="IPR019734">
    <property type="entry name" value="TPR_rpt"/>
</dbReference>
<feature type="transmembrane region" description="Helical" evidence="3">
    <location>
        <begin position="111"/>
        <end position="132"/>
    </location>
</feature>
<reference evidence="4" key="1">
    <citation type="submission" date="2018-06" db="EMBL/GenBank/DDBJ databases">
        <authorList>
            <person name="Zhirakovskaya E."/>
        </authorList>
    </citation>
    <scope>NUCLEOTIDE SEQUENCE</scope>
</reference>
<accession>A0A3B0UVN5</accession>
<feature type="transmembrane region" description="Helical" evidence="3">
    <location>
        <begin position="12"/>
        <end position="29"/>
    </location>
</feature>
<feature type="transmembrane region" description="Helical" evidence="3">
    <location>
        <begin position="182"/>
        <end position="203"/>
    </location>
</feature>
<gene>
    <name evidence="4" type="ORF">MNBD_DELTA02-1015</name>
</gene>
<keyword evidence="1" id="KW-0677">Repeat</keyword>
<dbReference type="InterPro" id="IPR011990">
    <property type="entry name" value="TPR-like_helical_dom_sf"/>
</dbReference>
<keyword evidence="2" id="KW-0802">TPR repeat</keyword>
<name>A0A3B0UVN5_9ZZZZ</name>
<dbReference type="AlphaFoldDB" id="A0A3B0UVN5"/>
<evidence type="ECO:0000256" key="2">
    <source>
        <dbReference type="ARBA" id="ARBA00022803"/>
    </source>
</evidence>
<protein>
    <submittedName>
        <fullName evidence="4">Multi antimicrobial extrusion protein (Na(+)/drug antiporter), MATE family of MDR efflux pumps</fullName>
    </submittedName>
</protein>
<dbReference type="InterPro" id="IPR013105">
    <property type="entry name" value="TPR_2"/>
</dbReference>
<evidence type="ECO:0000256" key="3">
    <source>
        <dbReference type="SAM" id="Phobius"/>
    </source>
</evidence>
<feature type="transmembrane region" description="Helical" evidence="3">
    <location>
        <begin position="303"/>
        <end position="320"/>
    </location>
</feature>
<feature type="transmembrane region" description="Helical" evidence="3">
    <location>
        <begin position="274"/>
        <end position="296"/>
    </location>
</feature>
<feature type="transmembrane region" description="Helical" evidence="3">
    <location>
        <begin position="78"/>
        <end position="105"/>
    </location>
</feature>
<proteinExistence type="predicted"/>
<keyword evidence="3" id="KW-0812">Transmembrane</keyword>
<keyword evidence="3" id="KW-0472">Membrane</keyword>
<dbReference type="PROSITE" id="PS50005">
    <property type="entry name" value="TPR"/>
    <property type="match status" value="2"/>
</dbReference>
<feature type="transmembrane region" description="Helical" evidence="3">
    <location>
        <begin position="144"/>
        <end position="162"/>
    </location>
</feature>
<dbReference type="Pfam" id="PF07719">
    <property type="entry name" value="TPR_2"/>
    <property type="match status" value="1"/>
</dbReference>
<evidence type="ECO:0000313" key="4">
    <source>
        <dbReference type="EMBL" id="VAW35051.1"/>
    </source>
</evidence>
<organism evidence="4">
    <name type="scientific">hydrothermal vent metagenome</name>
    <dbReference type="NCBI Taxonomy" id="652676"/>
    <lineage>
        <taxon>unclassified sequences</taxon>
        <taxon>metagenomes</taxon>
        <taxon>ecological metagenomes</taxon>
    </lineage>
</organism>
<feature type="transmembrane region" description="Helical" evidence="3">
    <location>
        <begin position="326"/>
        <end position="344"/>
    </location>
</feature>
<dbReference type="Pfam" id="PF13181">
    <property type="entry name" value="TPR_8"/>
    <property type="match status" value="2"/>
</dbReference>
<evidence type="ECO:0000256" key="1">
    <source>
        <dbReference type="ARBA" id="ARBA00022737"/>
    </source>
</evidence>
<dbReference type="SMART" id="SM00028">
    <property type="entry name" value="TPR"/>
    <property type="match status" value="2"/>
</dbReference>
<feature type="transmembrane region" description="Helical" evidence="3">
    <location>
        <begin position="351"/>
        <end position="369"/>
    </location>
</feature>